<evidence type="ECO:0000256" key="1">
    <source>
        <dbReference type="SAM" id="MobiDB-lite"/>
    </source>
</evidence>
<feature type="compositionally biased region" description="Polar residues" evidence="1">
    <location>
        <begin position="19"/>
        <end position="29"/>
    </location>
</feature>
<name>A0ABR1UDT4_9PEZI</name>
<accession>A0ABR1UDT4</accession>
<proteinExistence type="predicted"/>
<evidence type="ECO:0000313" key="2">
    <source>
        <dbReference type="EMBL" id="KAK8057026.1"/>
    </source>
</evidence>
<organism evidence="2 3">
    <name type="scientific">Apiospora saccharicola</name>
    <dbReference type="NCBI Taxonomy" id="335842"/>
    <lineage>
        <taxon>Eukaryota</taxon>
        <taxon>Fungi</taxon>
        <taxon>Dikarya</taxon>
        <taxon>Ascomycota</taxon>
        <taxon>Pezizomycotina</taxon>
        <taxon>Sordariomycetes</taxon>
        <taxon>Xylariomycetidae</taxon>
        <taxon>Amphisphaeriales</taxon>
        <taxon>Apiosporaceae</taxon>
        <taxon>Apiospora</taxon>
    </lineage>
</organism>
<comment type="caution">
    <text evidence="2">The sequence shown here is derived from an EMBL/GenBank/DDBJ whole genome shotgun (WGS) entry which is preliminary data.</text>
</comment>
<feature type="compositionally biased region" description="Polar residues" evidence="1">
    <location>
        <begin position="64"/>
        <end position="73"/>
    </location>
</feature>
<dbReference type="EMBL" id="JAQQWM010000007">
    <property type="protein sequence ID" value="KAK8057026.1"/>
    <property type="molecule type" value="Genomic_DNA"/>
</dbReference>
<keyword evidence="3" id="KW-1185">Reference proteome</keyword>
<sequence length="219" mass="24163">MALAGRPPRTRSGQMELCNASTVSTTSSGPRHRRSEGSRSSVGTHPTVSSTTSDSGTTPSSPTEAQQTLTSPPSLAPDTEQYLLLCVKTGPNQIKLAHLDLRGVVDNAILYHRIRTEYQKLRSYLASNLFVTPSRVEYVNFELMQRRQTGECVGNYQTNSVPSIKEVMSGQYTFWPCPPVIGGIPIQSHIFMHSFLTPGDHGSTRDFERLPKKLKSKLV</sequence>
<gene>
    <name evidence="2" type="ORF">PG996_010963</name>
</gene>
<reference evidence="2 3" key="1">
    <citation type="submission" date="2023-01" db="EMBL/GenBank/DDBJ databases">
        <title>Analysis of 21 Apiospora genomes using comparative genomics revels a genus with tremendous synthesis potential of carbohydrate active enzymes and secondary metabolites.</title>
        <authorList>
            <person name="Sorensen T."/>
        </authorList>
    </citation>
    <scope>NUCLEOTIDE SEQUENCE [LARGE SCALE GENOMIC DNA]</scope>
    <source>
        <strain evidence="2 3">CBS 83171</strain>
    </source>
</reference>
<evidence type="ECO:0000313" key="3">
    <source>
        <dbReference type="Proteomes" id="UP001446871"/>
    </source>
</evidence>
<feature type="compositionally biased region" description="Low complexity" evidence="1">
    <location>
        <begin position="46"/>
        <end position="63"/>
    </location>
</feature>
<dbReference type="Proteomes" id="UP001446871">
    <property type="component" value="Unassembled WGS sequence"/>
</dbReference>
<protein>
    <submittedName>
        <fullName evidence="2">Uncharacterized protein</fullName>
    </submittedName>
</protein>
<feature type="region of interest" description="Disordered" evidence="1">
    <location>
        <begin position="1"/>
        <end position="76"/>
    </location>
</feature>